<accession>A0A8C4X025</accession>
<dbReference type="PANTHER" id="PTHR32123">
    <property type="entry name" value="BICD FAMILY-LIKE CARGO ADAPTER"/>
    <property type="match status" value="1"/>
</dbReference>
<evidence type="ECO:0000256" key="1">
    <source>
        <dbReference type="ARBA" id="ARBA00023054"/>
    </source>
</evidence>
<sequence>MIFQKKYWARCVFVDQALRGGGMLSIECPSSLFFVQRLVVYACMSCQVLLIEKCENLQSRVEQADTTAAMLHQQLERLQCEHEEVSAEAVSYFNALEKARESQQELQIQLDQARQQAQDPNSRGNSLFAEVEDRRAKTERELVGLRMRHTTLQDQYKFSKEMLHRTKMQFGTLLQMRGDQESSVMQRMRSEYISCKRELAESIQKNQQLQEQLHKADKKRETPVRGDAGDGKYYVKLLKLKVNELK</sequence>
<feature type="compositionally biased region" description="Basic and acidic residues" evidence="2">
    <location>
        <begin position="212"/>
        <end position="228"/>
    </location>
</feature>
<dbReference type="GO" id="GO:0000940">
    <property type="term" value="C:outer kinetochore"/>
    <property type="evidence" value="ECO:0007669"/>
    <property type="project" value="TreeGrafter"/>
</dbReference>
<feature type="region of interest" description="Disordered" evidence="2">
    <location>
        <begin position="207"/>
        <end position="228"/>
    </location>
</feature>
<dbReference type="GeneTree" id="ENSGT00510000047951"/>
<evidence type="ECO:0000256" key="2">
    <source>
        <dbReference type="SAM" id="MobiDB-lite"/>
    </source>
</evidence>
<protein>
    <submittedName>
        <fullName evidence="3">Uncharacterized protein</fullName>
    </submittedName>
</protein>
<name>A0A8C4X025_EPTBU</name>
<dbReference type="GO" id="GO:0000132">
    <property type="term" value="P:establishment of mitotic spindle orientation"/>
    <property type="evidence" value="ECO:0007669"/>
    <property type="project" value="TreeGrafter"/>
</dbReference>
<reference evidence="3" key="2">
    <citation type="submission" date="2025-09" db="UniProtKB">
        <authorList>
            <consortium name="Ensembl"/>
        </authorList>
    </citation>
    <scope>IDENTIFICATION</scope>
</reference>
<evidence type="ECO:0000313" key="4">
    <source>
        <dbReference type="Proteomes" id="UP000694388"/>
    </source>
</evidence>
<keyword evidence="4" id="KW-1185">Reference proteome</keyword>
<organism evidence="3 4">
    <name type="scientific">Eptatretus burgeri</name>
    <name type="common">Inshore hagfish</name>
    <dbReference type="NCBI Taxonomy" id="7764"/>
    <lineage>
        <taxon>Eukaryota</taxon>
        <taxon>Metazoa</taxon>
        <taxon>Chordata</taxon>
        <taxon>Craniata</taxon>
        <taxon>Vertebrata</taxon>
        <taxon>Cyclostomata</taxon>
        <taxon>Myxini</taxon>
        <taxon>Myxiniformes</taxon>
        <taxon>Myxinidae</taxon>
        <taxon>Eptatretinae</taxon>
        <taxon>Eptatretus</taxon>
    </lineage>
</organism>
<dbReference type="PANTHER" id="PTHR32123:SF9">
    <property type="entry name" value="PROTEIN SPINDLY"/>
    <property type="match status" value="1"/>
</dbReference>
<dbReference type="Proteomes" id="UP000694388">
    <property type="component" value="Unplaced"/>
</dbReference>
<dbReference type="GO" id="GO:0034501">
    <property type="term" value="P:protein localization to kinetochore"/>
    <property type="evidence" value="ECO:0007669"/>
    <property type="project" value="TreeGrafter"/>
</dbReference>
<proteinExistence type="predicted"/>
<dbReference type="GO" id="GO:0007080">
    <property type="term" value="P:mitotic metaphase chromosome alignment"/>
    <property type="evidence" value="ECO:0007669"/>
    <property type="project" value="TreeGrafter"/>
</dbReference>
<dbReference type="InterPro" id="IPR051149">
    <property type="entry name" value="Spindly/BICDR_Dynein_Adapter"/>
</dbReference>
<dbReference type="GO" id="GO:0000922">
    <property type="term" value="C:spindle pole"/>
    <property type="evidence" value="ECO:0007669"/>
    <property type="project" value="TreeGrafter"/>
</dbReference>
<dbReference type="Ensembl" id="ENSEBUT00000024077.1">
    <property type="protein sequence ID" value="ENSEBUP00000023501.1"/>
    <property type="gene ID" value="ENSEBUG00000014476.1"/>
</dbReference>
<dbReference type="AlphaFoldDB" id="A0A8C4X025"/>
<reference evidence="3" key="1">
    <citation type="submission" date="2025-08" db="UniProtKB">
        <authorList>
            <consortium name="Ensembl"/>
        </authorList>
    </citation>
    <scope>IDENTIFICATION</scope>
</reference>
<evidence type="ECO:0000313" key="3">
    <source>
        <dbReference type="Ensembl" id="ENSEBUP00000023501.1"/>
    </source>
</evidence>
<keyword evidence="1" id="KW-0175">Coiled coil</keyword>
<feature type="region of interest" description="Disordered" evidence="2">
    <location>
        <begin position="113"/>
        <end position="133"/>
    </location>
</feature>
<dbReference type="GO" id="GO:0043515">
    <property type="term" value="F:kinetochore binding"/>
    <property type="evidence" value="ECO:0007669"/>
    <property type="project" value="TreeGrafter"/>
</dbReference>